<proteinExistence type="predicted"/>
<accession>A0ABY2D2R1</accession>
<gene>
    <name evidence="1" type="ORF">E0702_16275</name>
</gene>
<comment type="caution">
    <text evidence="1">The sequence shown here is derived from an EMBL/GenBank/DDBJ whole genome shotgun (WGS) entry which is preliminary data.</text>
</comment>
<organism evidence="1 2">
    <name type="scientific">Halomonas marinisediminis</name>
    <dbReference type="NCBI Taxonomy" id="2546095"/>
    <lineage>
        <taxon>Bacteria</taxon>
        <taxon>Pseudomonadati</taxon>
        <taxon>Pseudomonadota</taxon>
        <taxon>Gammaproteobacteria</taxon>
        <taxon>Oceanospirillales</taxon>
        <taxon>Halomonadaceae</taxon>
        <taxon>Halomonas</taxon>
    </lineage>
</organism>
<dbReference type="Gene3D" id="3.50.50.60">
    <property type="entry name" value="FAD/NAD(P)-binding domain"/>
    <property type="match status" value="1"/>
</dbReference>
<evidence type="ECO:0000313" key="1">
    <source>
        <dbReference type="EMBL" id="TDA93064.1"/>
    </source>
</evidence>
<dbReference type="SUPFAM" id="SSF51905">
    <property type="entry name" value="FAD/NAD(P)-binding domain"/>
    <property type="match status" value="1"/>
</dbReference>
<dbReference type="InterPro" id="IPR036188">
    <property type="entry name" value="FAD/NAD-bd_sf"/>
</dbReference>
<name>A0ABY2D2R1_9GAMM</name>
<dbReference type="Proteomes" id="UP000294823">
    <property type="component" value="Unassembled WGS sequence"/>
</dbReference>
<keyword evidence="2" id="KW-1185">Reference proteome</keyword>
<sequence>MIKTDILIIGAGPTGLFTVFEAGLLKLKCHLIDALPQIGGQCSELYPKKPIYDIPAYPEILAGDLTDK</sequence>
<reference evidence="1 2" key="1">
    <citation type="submission" date="2019-03" db="EMBL/GenBank/DDBJ databases">
        <title>Halomonas marinisediminis sp. nov., a moderately halophilic bacterium isolated from the Bohai Gulf.</title>
        <authorList>
            <person name="Ji X."/>
        </authorList>
    </citation>
    <scope>NUCLEOTIDE SEQUENCE [LARGE SCALE GENOMIC DNA]</scope>
    <source>
        <strain evidence="1 2">204</strain>
    </source>
</reference>
<feature type="non-terminal residue" evidence="1">
    <location>
        <position position="68"/>
    </location>
</feature>
<evidence type="ECO:0000313" key="2">
    <source>
        <dbReference type="Proteomes" id="UP000294823"/>
    </source>
</evidence>
<protein>
    <submittedName>
        <fullName evidence="1">NAD(P)/FAD-dependent oxidoreductase</fullName>
    </submittedName>
</protein>
<dbReference type="Pfam" id="PF13450">
    <property type="entry name" value="NAD_binding_8"/>
    <property type="match status" value="1"/>
</dbReference>
<dbReference type="EMBL" id="SLTR01000176">
    <property type="protein sequence ID" value="TDA93064.1"/>
    <property type="molecule type" value="Genomic_DNA"/>
</dbReference>